<dbReference type="FunFam" id="3.40.640.10:FF:000033">
    <property type="entry name" value="Aspartate aminotransferase"/>
    <property type="match status" value="1"/>
</dbReference>
<protein>
    <recommendedName>
        <fullName evidence="8">Aminotransferase</fullName>
        <ecNumber evidence="8">2.6.1.-</ecNumber>
    </recommendedName>
</protein>
<dbReference type="CDD" id="cd00609">
    <property type="entry name" value="AAT_like"/>
    <property type="match status" value="1"/>
</dbReference>
<evidence type="ECO:0000313" key="10">
    <source>
        <dbReference type="EMBL" id="RAI41420.1"/>
    </source>
</evidence>
<comment type="caution">
    <text evidence="10">The sequence shown here is derived from an EMBL/GenBank/DDBJ whole genome shotgun (WGS) entry which is preliminary data.</text>
</comment>
<dbReference type="RefSeq" id="WP_111421096.1">
    <property type="nucleotide sequence ID" value="NZ_NPEX01000190.1"/>
</dbReference>
<gene>
    <name evidence="10" type="ORF">CH341_21720</name>
</gene>
<dbReference type="AlphaFoldDB" id="A0A327KR51"/>
<dbReference type="EMBL" id="NPEX01000190">
    <property type="protein sequence ID" value="RAI41420.1"/>
    <property type="molecule type" value="Genomic_DNA"/>
</dbReference>
<evidence type="ECO:0000256" key="1">
    <source>
        <dbReference type="ARBA" id="ARBA00001933"/>
    </source>
</evidence>
<evidence type="ECO:0000313" key="11">
    <source>
        <dbReference type="Proteomes" id="UP000249130"/>
    </source>
</evidence>
<comment type="catalytic activity">
    <reaction evidence="7">
        <text>L-aspartate + 2-oxoglutarate = oxaloacetate + L-glutamate</text>
        <dbReference type="Rhea" id="RHEA:21824"/>
        <dbReference type="ChEBI" id="CHEBI:16452"/>
        <dbReference type="ChEBI" id="CHEBI:16810"/>
        <dbReference type="ChEBI" id="CHEBI:29985"/>
        <dbReference type="ChEBI" id="CHEBI:29991"/>
        <dbReference type="EC" id="2.6.1.1"/>
    </reaction>
</comment>
<dbReference type="InterPro" id="IPR050596">
    <property type="entry name" value="AspAT/PAT-like"/>
</dbReference>
<evidence type="ECO:0000256" key="4">
    <source>
        <dbReference type="ARBA" id="ARBA00022576"/>
    </source>
</evidence>
<dbReference type="InterPro" id="IPR004839">
    <property type="entry name" value="Aminotransferase_I/II_large"/>
</dbReference>
<evidence type="ECO:0000256" key="6">
    <source>
        <dbReference type="ARBA" id="ARBA00022898"/>
    </source>
</evidence>
<dbReference type="Gene3D" id="3.40.640.10">
    <property type="entry name" value="Type I PLP-dependent aspartate aminotransferase-like (Major domain)"/>
    <property type="match status" value="1"/>
</dbReference>
<dbReference type="Pfam" id="PF00155">
    <property type="entry name" value="Aminotran_1_2"/>
    <property type="match status" value="1"/>
</dbReference>
<keyword evidence="5 8" id="KW-0808">Transferase</keyword>
<dbReference type="InterPro" id="IPR015424">
    <property type="entry name" value="PyrdxlP-dep_Trfase"/>
</dbReference>
<evidence type="ECO:0000256" key="3">
    <source>
        <dbReference type="ARBA" id="ARBA00011738"/>
    </source>
</evidence>
<name>A0A327KR51_9BRAD</name>
<dbReference type="PANTHER" id="PTHR46383:SF1">
    <property type="entry name" value="ASPARTATE AMINOTRANSFERASE"/>
    <property type="match status" value="1"/>
</dbReference>
<dbReference type="SUPFAM" id="SSF53383">
    <property type="entry name" value="PLP-dependent transferases"/>
    <property type="match status" value="1"/>
</dbReference>
<keyword evidence="4 8" id="KW-0032">Aminotransferase</keyword>
<evidence type="ECO:0000259" key="9">
    <source>
        <dbReference type="Pfam" id="PF00155"/>
    </source>
</evidence>
<dbReference type="InterPro" id="IPR015421">
    <property type="entry name" value="PyrdxlP-dep_Trfase_major"/>
</dbReference>
<dbReference type="Proteomes" id="UP000249130">
    <property type="component" value="Unassembled WGS sequence"/>
</dbReference>
<comment type="subunit">
    <text evidence="3">Homodimer.</text>
</comment>
<evidence type="ECO:0000256" key="2">
    <source>
        <dbReference type="ARBA" id="ARBA00007441"/>
    </source>
</evidence>
<evidence type="ECO:0000256" key="7">
    <source>
        <dbReference type="ARBA" id="ARBA00049185"/>
    </source>
</evidence>
<sequence>MLQVSDALRRIRPPATIAATGKARDMRAAGRDIVTLSIGEPDFDTPVHIKEAACAAIRRGRLGYPPVSGIPELRIAVSEKFRRENGVDYEPKEIIVCSGSKQVIACAFLATLDSGDEVIVPAPYWVSYPDMASMFGGTPKFVQTRPADGFKLRAADLEAAIGPRTRWLVLNSPNNPTGATYTRADYRELTDVLLRHPHVMLMTDDIYEHLVYGDEPFVTPLAVEPRLKDRTLTINGVSKAYSMTGWRIGYGGGPAALISAMDKAQSQLTGGASVPAQWAAIAALTGDQSHLAARQDSFRARRDLVVSLLNRAPGLDCATPSGAFYVFPSCEGLVGRKTPGGRTIATSADFADALLEDEGVAVVAGEGFGFAGHVRVSYAAADDVLREGCSRIRRFCESLTSGY</sequence>
<keyword evidence="6" id="KW-0663">Pyridoxal phosphate</keyword>
<evidence type="ECO:0000256" key="5">
    <source>
        <dbReference type="ARBA" id="ARBA00022679"/>
    </source>
</evidence>
<comment type="similarity">
    <text evidence="2 8">Belongs to the class-I pyridoxal-phosphate-dependent aminotransferase family.</text>
</comment>
<dbReference type="InterPro" id="IPR004838">
    <property type="entry name" value="NHTrfase_class1_PyrdxlP-BS"/>
</dbReference>
<organism evidence="10 11">
    <name type="scientific">Rhodoplanes roseus</name>
    <dbReference type="NCBI Taxonomy" id="29409"/>
    <lineage>
        <taxon>Bacteria</taxon>
        <taxon>Pseudomonadati</taxon>
        <taxon>Pseudomonadota</taxon>
        <taxon>Alphaproteobacteria</taxon>
        <taxon>Hyphomicrobiales</taxon>
        <taxon>Nitrobacteraceae</taxon>
        <taxon>Rhodoplanes</taxon>
    </lineage>
</organism>
<dbReference type="InterPro" id="IPR015422">
    <property type="entry name" value="PyrdxlP-dep_Trfase_small"/>
</dbReference>
<dbReference type="GO" id="GO:0004069">
    <property type="term" value="F:L-aspartate:2-oxoglutarate aminotransferase activity"/>
    <property type="evidence" value="ECO:0007669"/>
    <property type="project" value="UniProtKB-EC"/>
</dbReference>
<dbReference type="Gene3D" id="3.90.1150.10">
    <property type="entry name" value="Aspartate Aminotransferase, domain 1"/>
    <property type="match status" value="1"/>
</dbReference>
<dbReference type="PROSITE" id="PS00105">
    <property type="entry name" value="AA_TRANSFER_CLASS_1"/>
    <property type="match status" value="1"/>
</dbReference>
<reference evidence="10 11" key="1">
    <citation type="submission" date="2017-07" db="EMBL/GenBank/DDBJ databases">
        <title>Draft Genome Sequences of Select Purple Nonsulfur Bacteria.</title>
        <authorList>
            <person name="Lasarre B."/>
            <person name="Mckinlay J.B."/>
        </authorList>
    </citation>
    <scope>NUCLEOTIDE SEQUENCE [LARGE SCALE GENOMIC DNA]</scope>
    <source>
        <strain evidence="10 11">DSM 5909</strain>
    </source>
</reference>
<dbReference type="GO" id="GO:0006520">
    <property type="term" value="P:amino acid metabolic process"/>
    <property type="evidence" value="ECO:0007669"/>
    <property type="project" value="InterPro"/>
</dbReference>
<feature type="domain" description="Aminotransferase class I/classII large" evidence="9">
    <location>
        <begin position="32"/>
        <end position="392"/>
    </location>
</feature>
<dbReference type="OrthoDB" id="9763453at2"/>
<proteinExistence type="inferred from homology"/>
<dbReference type="PANTHER" id="PTHR46383">
    <property type="entry name" value="ASPARTATE AMINOTRANSFERASE"/>
    <property type="match status" value="1"/>
</dbReference>
<dbReference type="GO" id="GO:0030170">
    <property type="term" value="F:pyridoxal phosphate binding"/>
    <property type="evidence" value="ECO:0007669"/>
    <property type="project" value="InterPro"/>
</dbReference>
<dbReference type="EC" id="2.6.1.-" evidence="8"/>
<accession>A0A327KR51</accession>
<evidence type="ECO:0000256" key="8">
    <source>
        <dbReference type="RuleBase" id="RU000481"/>
    </source>
</evidence>
<comment type="cofactor">
    <cofactor evidence="1 8">
        <name>pyridoxal 5'-phosphate</name>
        <dbReference type="ChEBI" id="CHEBI:597326"/>
    </cofactor>
</comment>
<keyword evidence="11" id="KW-1185">Reference proteome</keyword>